<evidence type="ECO:0000256" key="2">
    <source>
        <dbReference type="ARBA" id="ARBA00023315"/>
    </source>
</evidence>
<proteinExistence type="predicted"/>
<dbReference type="InterPro" id="IPR050832">
    <property type="entry name" value="Bact_Acetyltransf"/>
</dbReference>
<sequence>MKTVLLSTDTFSLYRHALAGLLIDAVDNGSSIGYRTPLSYGHAESYFDSLKSSIAQGERRLWVALYEGKVVGTVQLELCQKTNGQNRAEIQKMLVHSQYRRQRIGHHLLHELEAAAFSLQRGLIYLDTEAGSTAELFYQSQGYTKLGELPDYACSPKGIYRPTAIYYKRLFSVKSCALNIAY</sequence>
<accession>A0ABX3XC28</accession>
<name>A0ABX3XC28_9GAMM</name>
<dbReference type="Gene3D" id="3.40.630.30">
    <property type="match status" value="1"/>
</dbReference>
<dbReference type="EMBL" id="LUTQ01000087">
    <property type="protein sequence ID" value="OSN04791.1"/>
    <property type="molecule type" value="Genomic_DNA"/>
</dbReference>
<dbReference type="InterPro" id="IPR016181">
    <property type="entry name" value="Acyl_CoA_acyltransferase"/>
</dbReference>
<evidence type="ECO:0000256" key="1">
    <source>
        <dbReference type="ARBA" id="ARBA00022679"/>
    </source>
</evidence>
<keyword evidence="2" id="KW-0012">Acyltransferase</keyword>
<dbReference type="Pfam" id="PF00583">
    <property type="entry name" value="Acetyltransf_1"/>
    <property type="match status" value="1"/>
</dbReference>
<dbReference type="RefSeq" id="WP_094102249.1">
    <property type="nucleotide sequence ID" value="NZ_LUTQ01000087.1"/>
</dbReference>
<comment type="caution">
    <text evidence="4">The sequence shown here is derived from an EMBL/GenBank/DDBJ whole genome shotgun (WGS) entry which is preliminary data.</text>
</comment>
<feature type="domain" description="N-acetyltransferase" evidence="3">
    <location>
        <begin position="21"/>
        <end position="172"/>
    </location>
</feature>
<keyword evidence="1" id="KW-0808">Transferase</keyword>
<organism evidence="4 5">
    <name type="scientific">Lonsdalea iberica</name>
    <dbReference type="NCBI Taxonomy" id="1082703"/>
    <lineage>
        <taxon>Bacteria</taxon>
        <taxon>Pseudomonadati</taxon>
        <taxon>Pseudomonadota</taxon>
        <taxon>Gammaproteobacteria</taxon>
        <taxon>Enterobacterales</taxon>
        <taxon>Pectobacteriaceae</taxon>
        <taxon>Lonsdalea</taxon>
    </lineage>
</organism>
<dbReference type="SUPFAM" id="SSF55729">
    <property type="entry name" value="Acyl-CoA N-acyltransferases (Nat)"/>
    <property type="match status" value="1"/>
</dbReference>
<dbReference type="CDD" id="cd04301">
    <property type="entry name" value="NAT_SF"/>
    <property type="match status" value="1"/>
</dbReference>
<protein>
    <submittedName>
        <fullName evidence="4">Acetyltransferase</fullName>
    </submittedName>
</protein>
<evidence type="ECO:0000313" key="4">
    <source>
        <dbReference type="EMBL" id="OSN04791.1"/>
    </source>
</evidence>
<dbReference type="PANTHER" id="PTHR43877">
    <property type="entry name" value="AMINOALKYLPHOSPHONATE N-ACETYLTRANSFERASE-RELATED-RELATED"/>
    <property type="match status" value="1"/>
</dbReference>
<dbReference type="PROSITE" id="PS51186">
    <property type="entry name" value="GNAT"/>
    <property type="match status" value="1"/>
</dbReference>
<evidence type="ECO:0000313" key="5">
    <source>
        <dbReference type="Proteomes" id="UP000194040"/>
    </source>
</evidence>
<reference evidence="4 5" key="1">
    <citation type="submission" date="2016-02" db="EMBL/GenBank/DDBJ databases">
        <title>Species-wide whole genome sequencing reveals diversity, host range in Lonsdalea quercina.</title>
        <authorList>
            <person name="Li Y."/>
        </authorList>
    </citation>
    <scope>NUCLEOTIDE SEQUENCE [LARGE SCALE GENOMIC DNA]</scope>
    <source>
        <strain evidence="4 5">LMG 26265</strain>
    </source>
</reference>
<evidence type="ECO:0000259" key="3">
    <source>
        <dbReference type="PROSITE" id="PS51186"/>
    </source>
</evidence>
<dbReference type="InterPro" id="IPR000182">
    <property type="entry name" value="GNAT_dom"/>
</dbReference>
<dbReference type="Proteomes" id="UP000194040">
    <property type="component" value="Unassembled WGS sequence"/>
</dbReference>
<keyword evidence="5" id="KW-1185">Reference proteome</keyword>
<gene>
    <name evidence="4" type="ORF">AU512_16090</name>
</gene>